<dbReference type="Gene3D" id="3.40.50.720">
    <property type="entry name" value="NAD(P)-binding Rossmann-like Domain"/>
    <property type="match status" value="1"/>
</dbReference>
<reference evidence="3 4" key="1">
    <citation type="submission" date="2023-07" db="EMBL/GenBank/DDBJ databases">
        <title>Genomic Encyclopedia of Type Strains, Phase IV (KMG-IV): sequencing the most valuable type-strain genomes for metagenomic binning, comparative biology and taxonomic classification.</title>
        <authorList>
            <person name="Goeker M."/>
        </authorList>
    </citation>
    <scope>NUCLEOTIDE SEQUENCE [LARGE SCALE GENOMIC DNA]</scope>
    <source>
        <strain evidence="3 4">DSM 27848</strain>
    </source>
</reference>
<dbReference type="PANTHER" id="PTHR43669:SF3">
    <property type="entry name" value="ALCOHOL DEHYDROGENASE, PUTATIVE (AFU_ORTHOLOGUE AFUA_3G03445)-RELATED"/>
    <property type="match status" value="1"/>
</dbReference>
<dbReference type="RefSeq" id="WP_307415976.1">
    <property type="nucleotide sequence ID" value="NZ_JAUSUO010000009.1"/>
</dbReference>
<dbReference type="Pfam" id="PF00106">
    <property type="entry name" value="adh_short"/>
    <property type="match status" value="1"/>
</dbReference>
<dbReference type="CDD" id="cd05233">
    <property type="entry name" value="SDR_c"/>
    <property type="match status" value="1"/>
</dbReference>
<dbReference type="EMBL" id="JAUSUO010000009">
    <property type="protein sequence ID" value="MDQ0344439.1"/>
    <property type="molecule type" value="Genomic_DNA"/>
</dbReference>
<dbReference type="PANTHER" id="PTHR43669">
    <property type="entry name" value="5-KETO-D-GLUCONATE 5-REDUCTASE"/>
    <property type="match status" value="1"/>
</dbReference>
<protein>
    <submittedName>
        <fullName evidence="3">NAD(P)-dependent dehydrogenase (Short-subunit alcohol dehydrogenase family)</fullName>
    </submittedName>
</protein>
<comment type="caution">
    <text evidence="3">The sequence shown here is derived from an EMBL/GenBank/DDBJ whole genome shotgun (WGS) entry which is preliminary data.</text>
</comment>
<accession>A0ABU0D7R1</accession>
<dbReference type="InterPro" id="IPR002347">
    <property type="entry name" value="SDR_fam"/>
</dbReference>
<dbReference type="Proteomes" id="UP001232343">
    <property type="component" value="Unassembled WGS sequence"/>
</dbReference>
<comment type="similarity">
    <text evidence="1">Belongs to the short-chain dehydrogenases/reductases (SDR) family.</text>
</comment>
<name>A0ABU0D7R1_9BACI</name>
<organism evidence="3 4">
    <name type="scientific">Lederbergia wuyishanensis</name>
    <dbReference type="NCBI Taxonomy" id="1347903"/>
    <lineage>
        <taxon>Bacteria</taxon>
        <taxon>Bacillati</taxon>
        <taxon>Bacillota</taxon>
        <taxon>Bacilli</taxon>
        <taxon>Bacillales</taxon>
        <taxon>Bacillaceae</taxon>
        <taxon>Lederbergia</taxon>
    </lineage>
</organism>
<evidence type="ECO:0000256" key="2">
    <source>
        <dbReference type="ARBA" id="ARBA00023002"/>
    </source>
</evidence>
<dbReference type="SUPFAM" id="SSF51735">
    <property type="entry name" value="NAD(P)-binding Rossmann-fold domains"/>
    <property type="match status" value="1"/>
</dbReference>
<sequence>MEETMKTLFITGGNNGIGYYMILEWLRMGNCVSVIDLNCDNIEKLREAYPSTLLCFKGDVTDLESVKTAVNGTRRQFGNIDYAIHNACLCLFKNFEEHSREDFDRVMDTNFHGAINMTNMVLPIMKKQKRGKIIFTSSGVSVTGFIDLSSYASSKGAIESLAKCLNLEYADSGVTFHLMHPPLTDTDSSSPLPIPKEFKALPEKVGKGFIRNIDSKKMIITPSFKDTVSIKINYLFPITLGRLLVKLTKRQIQ</sequence>
<keyword evidence="4" id="KW-1185">Reference proteome</keyword>
<evidence type="ECO:0000256" key="1">
    <source>
        <dbReference type="ARBA" id="ARBA00006484"/>
    </source>
</evidence>
<keyword evidence="2" id="KW-0560">Oxidoreductase</keyword>
<evidence type="ECO:0000313" key="4">
    <source>
        <dbReference type="Proteomes" id="UP001232343"/>
    </source>
</evidence>
<dbReference type="InterPro" id="IPR036291">
    <property type="entry name" value="NAD(P)-bd_dom_sf"/>
</dbReference>
<gene>
    <name evidence="3" type="ORF">J2S14_003282</name>
</gene>
<evidence type="ECO:0000313" key="3">
    <source>
        <dbReference type="EMBL" id="MDQ0344439.1"/>
    </source>
</evidence>
<proteinExistence type="inferred from homology"/>
<dbReference type="PRINTS" id="PR00081">
    <property type="entry name" value="GDHRDH"/>
</dbReference>